<evidence type="ECO:0000313" key="2">
    <source>
        <dbReference type="Proteomes" id="UP001497453"/>
    </source>
</evidence>
<protein>
    <submittedName>
        <fullName evidence="1">Uncharacterized protein</fullName>
    </submittedName>
</protein>
<proteinExistence type="predicted"/>
<accession>A0ABP1DUD0</accession>
<dbReference type="EMBL" id="OZ037949">
    <property type="protein sequence ID" value="CAL1710824.1"/>
    <property type="molecule type" value="Genomic_DNA"/>
</dbReference>
<name>A0ABP1DUD0_9APHY</name>
<sequence>MVALLEPSIHEVEFWSSSCSAENNKSRYRDRRNKGPKVIQLRRHMLLSNGVADPGTRTVWFDAGNLVVGHVGQVAQFDQEPIYSIVLILAFVKRHLPGPPGRPDVAQEDRFLDLCSMYSSSCVRKRGRGAKCFSLQTDLLWAVAILSVKSDDGISGEVEVRRTHYS</sequence>
<dbReference type="Proteomes" id="UP001497453">
    <property type="component" value="Chromosome 6"/>
</dbReference>
<keyword evidence="2" id="KW-1185">Reference proteome</keyword>
<gene>
    <name evidence="1" type="ORF">GFSPODELE1_LOCUS8023</name>
</gene>
<evidence type="ECO:0000313" key="1">
    <source>
        <dbReference type="EMBL" id="CAL1710824.1"/>
    </source>
</evidence>
<organism evidence="1 2">
    <name type="scientific">Somion occarium</name>
    <dbReference type="NCBI Taxonomy" id="3059160"/>
    <lineage>
        <taxon>Eukaryota</taxon>
        <taxon>Fungi</taxon>
        <taxon>Dikarya</taxon>
        <taxon>Basidiomycota</taxon>
        <taxon>Agaricomycotina</taxon>
        <taxon>Agaricomycetes</taxon>
        <taxon>Polyporales</taxon>
        <taxon>Cerrenaceae</taxon>
        <taxon>Somion</taxon>
    </lineage>
</organism>
<reference evidence="2" key="1">
    <citation type="submission" date="2024-04" db="EMBL/GenBank/DDBJ databases">
        <authorList>
            <person name="Shaw F."/>
            <person name="Minotto A."/>
        </authorList>
    </citation>
    <scope>NUCLEOTIDE SEQUENCE [LARGE SCALE GENOMIC DNA]</scope>
</reference>